<evidence type="ECO:0000313" key="2">
    <source>
        <dbReference type="EMBL" id="GAA0345691.1"/>
    </source>
</evidence>
<reference evidence="2 3" key="1">
    <citation type="journal article" date="2019" name="Int. J. Syst. Evol. Microbiol.">
        <title>The Global Catalogue of Microorganisms (GCM) 10K type strain sequencing project: providing services to taxonomists for standard genome sequencing and annotation.</title>
        <authorList>
            <consortium name="The Broad Institute Genomics Platform"/>
            <consortium name="The Broad Institute Genome Sequencing Center for Infectious Disease"/>
            <person name="Wu L."/>
            <person name="Ma J."/>
        </authorList>
    </citation>
    <scope>NUCLEOTIDE SEQUENCE [LARGE SCALE GENOMIC DNA]</scope>
    <source>
        <strain evidence="2 3">JCM 4565</strain>
    </source>
</reference>
<evidence type="ECO:0000313" key="3">
    <source>
        <dbReference type="Proteomes" id="UP001500063"/>
    </source>
</evidence>
<dbReference type="EMBL" id="BAAABW010000013">
    <property type="protein sequence ID" value="GAA0345691.1"/>
    <property type="molecule type" value="Genomic_DNA"/>
</dbReference>
<evidence type="ECO:0000256" key="1">
    <source>
        <dbReference type="SAM" id="MobiDB-lite"/>
    </source>
</evidence>
<dbReference type="Proteomes" id="UP001500063">
    <property type="component" value="Unassembled WGS sequence"/>
</dbReference>
<gene>
    <name evidence="2" type="ORF">GCM10010319_22540</name>
</gene>
<proteinExistence type="predicted"/>
<organism evidence="2 3">
    <name type="scientific">Streptomyces blastmyceticus</name>
    <dbReference type="NCBI Taxonomy" id="68180"/>
    <lineage>
        <taxon>Bacteria</taxon>
        <taxon>Bacillati</taxon>
        <taxon>Actinomycetota</taxon>
        <taxon>Actinomycetes</taxon>
        <taxon>Kitasatosporales</taxon>
        <taxon>Streptomycetaceae</taxon>
        <taxon>Streptomyces</taxon>
    </lineage>
</organism>
<protein>
    <submittedName>
        <fullName evidence="2">Uncharacterized protein</fullName>
    </submittedName>
</protein>
<accession>A0ABN0WSJ0</accession>
<name>A0ABN0WSJ0_9ACTN</name>
<sequence>MLAEYAETSAATLAHELSLSARLIALAVNAGPAAGDHDLRVMARIPVVLAARAAMAAGNPAPAHAPPGPPALQTRDAAQASRDDSGGAPTVPATKGIEDRQISR</sequence>
<feature type="region of interest" description="Disordered" evidence="1">
    <location>
        <begin position="56"/>
        <end position="104"/>
    </location>
</feature>
<keyword evidence="3" id="KW-1185">Reference proteome</keyword>
<comment type="caution">
    <text evidence="2">The sequence shown here is derived from an EMBL/GenBank/DDBJ whole genome shotgun (WGS) entry which is preliminary data.</text>
</comment>